<reference evidence="2" key="1">
    <citation type="journal article" date="2021" name="Syst. Appl. Microbiol.">
        <title>Roseomonas hellenica sp. nov., isolated from roots of wild-growing Alkanna tinctoria.</title>
        <authorList>
            <person name="Rat A."/>
            <person name="Naranjo H.D."/>
            <person name="Lebbe L."/>
            <person name="Cnockaert M."/>
            <person name="Krigas N."/>
            <person name="Grigoriadou K."/>
            <person name="Maloupa E."/>
            <person name="Willems A."/>
        </authorList>
    </citation>
    <scope>NUCLEOTIDE SEQUENCE [LARGE SCALE GENOMIC DNA]</scope>
    <source>
        <strain evidence="2">LMG 31523</strain>
    </source>
</reference>
<dbReference type="EMBL" id="JAAGBB010000056">
    <property type="protein sequence ID" value="MBR0668423.1"/>
    <property type="molecule type" value="Genomic_DNA"/>
</dbReference>
<keyword evidence="2" id="KW-1185">Reference proteome</keyword>
<evidence type="ECO:0000313" key="2">
    <source>
        <dbReference type="Proteomes" id="UP001196870"/>
    </source>
</evidence>
<proteinExistence type="predicted"/>
<dbReference type="Proteomes" id="UP001196870">
    <property type="component" value="Unassembled WGS sequence"/>
</dbReference>
<dbReference type="Pfam" id="PF07617">
    <property type="entry name" value="DUF1579"/>
    <property type="match status" value="1"/>
</dbReference>
<organism evidence="1 2">
    <name type="scientific">Plastoroseomonas hellenica</name>
    <dbReference type="NCBI Taxonomy" id="2687306"/>
    <lineage>
        <taxon>Bacteria</taxon>
        <taxon>Pseudomonadati</taxon>
        <taxon>Pseudomonadota</taxon>
        <taxon>Alphaproteobacteria</taxon>
        <taxon>Acetobacterales</taxon>
        <taxon>Acetobacteraceae</taxon>
        <taxon>Plastoroseomonas</taxon>
    </lineage>
</organism>
<sequence length="160" mass="17946">MKAEPQDEHRWLQQLVGRWTFESEAQMGPGQPPIKSSGKETVRSIGGLWVIADGEGTMPDGNPATMIMTLGYDPKKGRFVGTWLGSMMTLMWVYDGFLDAGRKVLTLEAEGPSFTDESKTAKYRDIITLESTDHRILTSRVLGEDGTWTEFMTAHYRRIG</sequence>
<dbReference type="InterPro" id="IPR011473">
    <property type="entry name" value="DUF1579"/>
</dbReference>
<protein>
    <submittedName>
        <fullName evidence="1">DUF1579 domain-containing protein</fullName>
    </submittedName>
</protein>
<gene>
    <name evidence="1" type="ORF">GXW71_28985</name>
</gene>
<name>A0ABS5F7K6_9PROT</name>
<evidence type="ECO:0000313" key="1">
    <source>
        <dbReference type="EMBL" id="MBR0668423.1"/>
    </source>
</evidence>
<comment type="caution">
    <text evidence="1">The sequence shown here is derived from an EMBL/GenBank/DDBJ whole genome shotgun (WGS) entry which is preliminary data.</text>
</comment>
<accession>A0ABS5F7K6</accession>